<dbReference type="PROSITE" id="PS51125">
    <property type="entry name" value="NHL"/>
    <property type="match status" value="1"/>
</dbReference>
<name>A0A091B1M9_9GAMM</name>
<dbReference type="Proteomes" id="UP000029393">
    <property type="component" value="Unassembled WGS sequence"/>
</dbReference>
<dbReference type="InterPro" id="IPR011042">
    <property type="entry name" value="6-blade_b-propeller_TolB-like"/>
</dbReference>
<dbReference type="Gene3D" id="2.120.10.30">
    <property type="entry name" value="TolB, C-terminal domain"/>
    <property type="match status" value="1"/>
</dbReference>
<dbReference type="PROSITE" id="PS51662">
    <property type="entry name" value="BP_PHYTASE"/>
    <property type="match status" value="1"/>
</dbReference>
<dbReference type="InterPro" id="IPR001258">
    <property type="entry name" value="NHL_repeat"/>
</dbReference>
<feature type="repeat" description="NHL" evidence="2">
    <location>
        <begin position="113"/>
        <end position="155"/>
    </location>
</feature>
<dbReference type="RefSeq" id="WP_034213030.1">
    <property type="nucleotide sequence ID" value="NZ_AVCK01000026.1"/>
</dbReference>
<feature type="compositionally biased region" description="Low complexity" evidence="3">
    <location>
        <begin position="24"/>
        <end position="36"/>
    </location>
</feature>
<dbReference type="STRING" id="1384056.N787_12460"/>
<dbReference type="InterPro" id="IPR003431">
    <property type="entry name" value="B-propeller_Phytase"/>
</dbReference>
<feature type="chain" id="PRO_5001869276" description="BPP domain-containing protein" evidence="4">
    <location>
        <begin position="19"/>
        <end position="391"/>
    </location>
</feature>
<dbReference type="EMBL" id="AVCK01000026">
    <property type="protein sequence ID" value="KFN45596.1"/>
    <property type="molecule type" value="Genomic_DNA"/>
</dbReference>
<evidence type="ECO:0000256" key="3">
    <source>
        <dbReference type="SAM" id="MobiDB-lite"/>
    </source>
</evidence>
<reference evidence="6 7" key="1">
    <citation type="submission" date="2013-09" db="EMBL/GenBank/DDBJ databases">
        <title>Genome sequencing of Arenimonas metalli.</title>
        <authorList>
            <person name="Chen F."/>
            <person name="Wang G."/>
        </authorList>
    </citation>
    <scope>NUCLEOTIDE SEQUENCE [LARGE SCALE GENOMIC DNA]</scope>
    <source>
        <strain evidence="6 7">CF5-1</strain>
    </source>
</reference>
<keyword evidence="4" id="KW-0732">Signal</keyword>
<keyword evidence="1" id="KW-0677">Repeat</keyword>
<proteinExistence type="predicted"/>
<dbReference type="OrthoDB" id="5943115at2"/>
<dbReference type="GO" id="GO:0016158">
    <property type="term" value="F:inositol hexakisphosphate 3-phosphatase activity"/>
    <property type="evidence" value="ECO:0007669"/>
    <property type="project" value="InterPro"/>
</dbReference>
<evidence type="ECO:0000256" key="1">
    <source>
        <dbReference type="ARBA" id="ARBA00022737"/>
    </source>
</evidence>
<evidence type="ECO:0000256" key="2">
    <source>
        <dbReference type="PROSITE-ProRule" id="PRU00504"/>
    </source>
</evidence>
<keyword evidence="7" id="KW-1185">Reference proteome</keyword>
<dbReference type="SUPFAM" id="SSF50956">
    <property type="entry name" value="Thermostable phytase (3-phytase)"/>
    <property type="match status" value="1"/>
</dbReference>
<organism evidence="6 7">
    <name type="scientific">Arenimonas metalli CF5-1</name>
    <dbReference type="NCBI Taxonomy" id="1384056"/>
    <lineage>
        <taxon>Bacteria</taxon>
        <taxon>Pseudomonadati</taxon>
        <taxon>Pseudomonadota</taxon>
        <taxon>Gammaproteobacteria</taxon>
        <taxon>Lysobacterales</taxon>
        <taxon>Lysobacteraceae</taxon>
        <taxon>Arenimonas</taxon>
    </lineage>
</organism>
<protein>
    <recommendedName>
        <fullName evidence="5">BPP domain-containing protein</fullName>
    </recommendedName>
</protein>
<evidence type="ECO:0000259" key="5">
    <source>
        <dbReference type="PROSITE" id="PS51662"/>
    </source>
</evidence>
<evidence type="ECO:0000313" key="7">
    <source>
        <dbReference type="Proteomes" id="UP000029393"/>
    </source>
</evidence>
<gene>
    <name evidence="6" type="ORF">N787_12460</name>
</gene>
<dbReference type="PROSITE" id="PS51257">
    <property type="entry name" value="PROKAR_LIPOPROTEIN"/>
    <property type="match status" value="1"/>
</dbReference>
<comment type="caution">
    <text evidence="6">The sequence shown here is derived from an EMBL/GenBank/DDBJ whole genome shotgun (WGS) entry which is preliminary data.</text>
</comment>
<dbReference type="AlphaFoldDB" id="A0A091B1M9"/>
<sequence>MRPTLLSLALLPLLVAVACTPSAPEPAAGPTAAPTPVREREPDENVEVDPLLADAGIAHAVVAEAFLTEMVPENNTDSLASWTAPDGVTWLLATAKEGSKGLVMYDGDTGATLRDIGTVGPGPGQFSRPNGIAVAGDLVFVVERDNARVQVLSLPGLESRLTFGEDALRKPYGLWIREHGPGDFEVMVSDAYMAGKDAADEDILPPLSALGQRIHRYRVRADGEALVAEATGTFGDTGADGAIRIPESLWGDVAHDRVLVAEEDVATGTGYREYSLDGVFKGRSVGVGQFKAQAEGLSLWSCADGSGYWITTDQFKDRSLFHVFDRVTLAPLGAFAGETIANTDGVWLHQPRTKRFPAGVFYAVHDDMGVGAFDWRDIAKALDLRESCTTP</sequence>
<evidence type="ECO:0000313" key="6">
    <source>
        <dbReference type="EMBL" id="KFN45596.1"/>
    </source>
</evidence>
<dbReference type="PATRIC" id="fig|1384056.3.peg.1819"/>
<accession>A0A091B1M9</accession>
<dbReference type="eggNOG" id="COG4247">
    <property type="taxonomic scope" value="Bacteria"/>
</dbReference>
<feature type="signal peptide" evidence="4">
    <location>
        <begin position="1"/>
        <end position="18"/>
    </location>
</feature>
<feature type="domain" description="BPP" evidence="5">
    <location>
        <begin position="52"/>
        <end position="382"/>
    </location>
</feature>
<evidence type="ECO:0000256" key="4">
    <source>
        <dbReference type="SAM" id="SignalP"/>
    </source>
</evidence>
<feature type="region of interest" description="Disordered" evidence="3">
    <location>
        <begin position="24"/>
        <end position="46"/>
    </location>
</feature>